<dbReference type="HOGENOM" id="CLU_522169_0_0_1"/>
<reference evidence="2" key="2">
    <citation type="submission" date="2011-02" db="EMBL/GenBank/DDBJ databases">
        <authorList>
            <person name="MacLean D."/>
        </authorList>
    </citation>
    <scope>NUCLEOTIDE SEQUENCE</scope>
</reference>
<evidence type="ECO:0000313" key="2">
    <source>
        <dbReference type="EMBL" id="CCA18427.1"/>
    </source>
</evidence>
<dbReference type="Gene3D" id="1.10.472.10">
    <property type="entry name" value="Cyclin-like"/>
    <property type="match status" value="1"/>
</dbReference>
<dbReference type="AlphaFoldDB" id="F0WBA3"/>
<dbReference type="InterPro" id="IPR043198">
    <property type="entry name" value="Cyclin/Ssn8"/>
</dbReference>
<name>F0WBA3_9STRA</name>
<dbReference type="EMBL" id="FR824095">
    <property type="protein sequence ID" value="CCA18427.1"/>
    <property type="molecule type" value="Genomic_DNA"/>
</dbReference>
<dbReference type="SUPFAM" id="SSF47954">
    <property type="entry name" value="Cyclin-like"/>
    <property type="match status" value="1"/>
</dbReference>
<dbReference type="InterPro" id="IPR036915">
    <property type="entry name" value="Cyclin-like_sf"/>
</dbReference>
<accession>F0WBA3</accession>
<sequence>MLFYVLHEFFKHFQHDSLEYERIQREWFQTVEDVLYGCVRETKNIDDGKKRLFKTLARWEELDLYPSKMKTWKSIVLGEIKPKRAPIRLPRNEAERLAEYFAMEAENTSEVVNGNLIPAKHDSASANVIDLNRSTCPYLYERKDLELQCEARKQWRLTAIAYIDVLGQCLVLNRDIVLTACSYFHRIFDCGIYAQERFKVAAACLFLAAKAASKRMKLIRMVRTMHDILERPLMMGDEDKLELERLQLLHYELQVLQGIQYELTVDMPFYHLRRLLEGIPSKCDVLKEYRSLCAWKRMQERSFNDLVNWGREHGKDKVEAFAAQRGGLNLVLGKIRNEDEFTKSQAGGRSESRNVKAVIEELDRQGANATALMASSHLHIEEESAKVNIETILTNARVIVEEDRDLAPVEPVELNEATDPKIATVPSILPAKQMLRIDQAIERAQVEVENVSSTPVGLLAAIKMTGVADTTRLTVVEDQGTAPARIDPTRLLASADIGAQAAKRNENIGKECIGKDQESCIW</sequence>
<dbReference type="InterPro" id="IPR006671">
    <property type="entry name" value="Cyclin_N"/>
</dbReference>
<dbReference type="PANTHER" id="PTHR10026">
    <property type="entry name" value="CYCLIN"/>
    <property type="match status" value="1"/>
</dbReference>
<feature type="domain" description="Cyclin N-terminal" evidence="1">
    <location>
        <begin position="139"/>
        <end position="263"/>
    </location>
</feature>
<evidence type="ECO:0000259" key="1">
    <source>
        <dbReference type="Pfam" id="PF00134"/>
    </source>
</evidence>
<dbReference type="GO" id="GO:0016538">
    <property type="term" value="F:cyclin-dependent protein serine/threonine kinase regulator activity"/>
    <property type="evidence" value="ECO:0007669"/>
    <property type="project" value="InterPro"/>
</dbReference>
<gene>
    <name evidence="2" type="primary">AlNc14C50G3951</name>
    <name evidence="2" type="ORF">ALNC14_045700</name>
</gene>
<reference evidence="2" key="1">
    <citation type="journal article" date="2011" name="PLoS Biol.">
        <title>Gene gain and loss during evolution of obligate parasitism in the white rust pathogen of Arabidopsis thaliana.</title>
        <authorList>
            <person name="Kemen E."/>
            <person name="Gardiner A."/>
            <person name="Schultz-Larsen T."/>
            <person name="Kemen A.C."/>
            <person name="Balmuth A.L."/>
            <person name="Robert-Seilaniantz A."/>
            <person name="Bailey K."/>
            <person name="Holub E."/>
            <person name="Studholme D.J."/>
            <person name="Maclean D."/>
            <person name="Jones J.D."/>
        </authorList>
    </citation>
    <scope>NUCLEOTIDE SEQUENCE</scope>
</reference>
<dbReference type="Pfam" id="PF00134">
    <property type="entry name" value="Cyclin_N"/>
    <property type="match status" value="1"/>
</dbReference>
<dbReference type="GO" id="GO:0006357">
    <property type="term" value="P:regulation of transcription by RNA polymerase II"/>
    <property type="evidence" value="ECO:0007669"/>
    <property type="project" value="InterPro"/>
</dbReference>
<proteinExistence type="predicted"/>
<organism evidence="2">
    <name type="scientific">Albugo laibachii Nc14</name>
    <dbReference type="NCBI Taxonomy" id="890382"/>
    <lineage>
        <taxon>Eukaryota</taxon>
        <taxon>Sar</taxon>
        <taxon>Stramenopiles</taxon>
        <taxon>Oomycota</taxon>
        <taxon>Peronosporomycetes</taxon>
        <taxon>Albuginales</taxon>
        <taxon>Albuginaceae</taxon>
        <taxon>Albugo</taxon>
    </lineage>
</organism>
<protein>
    <submittedName>
        <fullName evidence="2">Uncharacterized protein AlNc14C50G3951</fullName>
    </submittedName>
</protein>